<gene>
    <name evidence="4" type="ORF">IM53_008655</name>
</gene>
<dbReference type="SUPFAM" id="SSF111369">
    <property type="entry name" value="HlyD-like secretion proteins"/>
    <property type="match status" value="1"/>
</dbReference>
<feature type="chain" id="PRO_5010727925" evidence="2">
    <location>
        <begin position="25"/>
        <end position="366"/>
    </location>
</feature>
<dbReference type="Pfam" id="PF25967">
    <property type="entry name" value="RND-MFP_C"/>
    <property type="match status" value="1"/>
</dbReference>
<organism evidence="4 5">
    <name type="scientific">Xanthomonas phaseoli pv. dieffenbachiae</name>
    <dbReference type="NCBI Taxonomy" id="92828"/>
    <lineage>
        <taxon>Bacteria</taxon>
        <taxon>Pseudomonadati</taxon>
        <taxon>Pseudomonadota</taxon>
        <taxon>Gammaproteobacteria</taxon>
        <taxon>Lysobacterales</taxon>
        <taxon>Lysobacteraceae</taxon>
        <taxon>Xanthomonas</taxon>
    </lineage>
</organism>
<evidence type="ECO:0000313" key="5">
    <source>
        <dbReference type="Proteomes" id="UP000050546"/>
    </source>
</evidence>
<comment type="similarity">
    <text evidence="1">Belongs to the membrane fusion protein (MFP) (TC 8.A.1) family.</text>
</comment>
<keyword evidence="2" id="KW-0732">Signal</keyword>
<dbReference type="InterPro" id="IPR006143">
    <property type="entry name" value="RND_pump_MFP"/>
</dbReference>
<dbReference type="PANTHER" id="PTHR30469">
    <property type="entry name" value="MULTIDRUG RESISTANCE PROTEIN MDTA"/>
    <property type="match status" value="1"/>
</dbReference>
<accession>A0A1V9HB88</accession>
<name>A0A1V9HB88_9XANT</name>
<reference evidence="4 5" key="2">
    <citation type="journal article" date="2017" name="Plant Pathol.">
        <title>Pathogenicity and virulence gene content of Xanthomonas strains infecting Araceae, formerly known as Xanthomonas axonopodis pv. dieffenbachiae.</title>
        <authorList>
            <person name="Constantin E.C."/>
            <person name="Haegeman A."/>
            <person name="Van Vaerenbergh J."/>
            <person name="Baeyen S."/>
            <person name="Van Malderghem C."/>
            <person name="Maes M."/>
            <person name="Cottyn B."/>
        </authorList>
    </citation>
    <scope>NUCLEOTIDE SEQUENCE [LARGE SCALE GENOMIC DNA]</scope>
    <source>
        <strain evidence="4 5">LMG 25940</strain>
    </source>
</reference>
<dbReference type="Gene3D" id="2.40.50.100">
    <property type="match status" value="1"/>
</dbReference>
<dbReference type="Proteomes" id="UP000050546">
    <property type="component" value="Unassembled WGS sequence"/>
</dbReference>
<evidence type="ECO:0000259" key="3">
    <source>
        <dbReference type="Pfam" id="PF25967"/>
    </source>
</evidence>
<proteinExistence type="inferred from homology"/>
<evidence type="ECO:0000256" key="2">
    <source>
        <dbReference type="SAM" id="SignalP"/>
    </source>
</evidence>
<evidence type="ECO:0000256" key="1">
    <source>
        <dbReference type="ARBA" id="ARBA00009477"/>
    </source>
</evidence>
<dbReference type="AlphaFoldDB" id="A0A1V9HB88"/>
<dbReference type="PRINTS" id="PR01490">
    <property type="entry name" value="RTXTOXIND"/>
</dbReference>
<protein>
    <submittedName>
        <fullName evidence="4">Efflux transporter periplasmic adaptor subunit</fullName>
    </submittedName>
</protein>
<dbReference type="Gene3D" id="1.10.287.470">
    <property type="entry name" value="Helix hairpin bin"/>
    <property type="match status" value="1"/>
</dbReference>
<dbReference type="InterPro" id="IPR058627">
    <property type="entry name" value="MdtA-like_C"/>
</dbReference>
<sequence>MQSSILTTALLAALLALPGCSNDAKPAQDAPRAVKLTPIGTDIAGPTRFTATVRQEQRSELAFENGGRIKAIYVDVGDRVREGQLLAQLDLEPARLRLQQAQANAASAAADLRERKIQLDQQTAMFTDGATSQATLTTATVAADAARARLQVAESDRALAQRALRQADIRAPFDGNVVARLQQPHVDVPAGQGVLQLEGQGRTQVVALLPPQVADLSPGSTVAATRTDVAKEPVMLRLRSVAAGLDNAATVQAIFDVQSGGGTLRSGESMLLSLPGAHEAQPSLPLAALLPHRDNRSGTVFVYVSGKGRVERRKVTIGAIEGDRVQIRAGLRAGEQVVSAGAAFLTDGQPVVPFASSSKLTAGGAL</sequence>
<reference evidence="4 5" key="1">
    <citation type="journal article" date="2016" name="Plant Pathol.">
        <title>Genetic characterization of strains named as Xanthomonas axonopodis pv. dieffenbachiae leads to a taxonomic revision of the X. axonopodis species complex.</title>
        <authorList>
            <person name="Constantin E.C."/>
            <person name="Cleenwerck I."/>
            <person name="Maes M."/>
            <person name="Baeyen S."/>
            <person name="Van Malderghem C."/>
            <person name="De Vos P."/>
            <person name="Cottyn B."/>
        </authorList>
    </citation>
    <scope>NUCLEOTIDE SEQUENCE [LARGE SCALE GENOMIC DNA]</scope>
    <source>
        <strain evidence="4 5">LMG 25940</strain>
    </source>
</reference>
<dbReference type="RefSeq" id="WP_057678167.1">
    <property type="nucleotide sequence ID" value="NZ_CP041380.1"/>
</dbReference>
<comment type="caution">
    <text evidence="4">The sequence shown here is derived from an EMBL/GenBank/DDBJ whole genome shotgun (WGS) entry which is preliminary data.</text>
</comment>
<dbReference type="GeneID" id="93993507"/>
<dbReference type="GO" id="GO:0015562">
    <property type="term" value="F:efflux transmembrane transporter activity"/>
    <property type="evidence" value="ECO:0007669"/>
    <property type="project" value="TreeGrafter"/>
</dbReference>
<feature type="domain" description="Multidrug resistance protein MdtA-like C-terminal permuted SH3" evidence="3">
    <location>
        <begin position="285"/>
        <end position="341"/>
    </location>
</feature>
<dbReference type="PANTHER" id="PTHR30469:SF15">
    <property type="entry name" value="HLYD FAMILY OF SECRETION PROTEINS"/>
    <property type="match status" value="1"/>
</dbReference>
<dbReference type="NCBIfam" id="TIGR01730">
    <property type="entry name" value="RND_mfp"/>
    <property type="match status" value="1"/>
</dbReference>
<dbReference type="STRING" id="1437877.GCA_001564415_00037"/>
<evidence type="ECO:0000313" key="4">
    <source>
        <dbReference type="EMBL" id="OQP80131.1"/>
    </source>
</evidence>
<dbReference type="EMBL" id="JPYI02000047">
    <property type="protein sequence ID" value="OQP80131.1"/>
    <property type="molecule type" value="Genomic_DNA"/>
</dbReference>
<dbReference type="GO" id="GO:1990281">
    <property type="term" value="C:efflux pump complex"/>
    <property type="evidence" value="ECO:0007669"/>
    <property type="project" value="TreeGrafter"/>
</dbReference>
<dbReference type="Gene3D" id="2.40.420.20">
    <property type="match status" value="1"/>
</dbReference>
<feature type="signal peptide" evidence="2">
    <location>
        <begin position="1"/>
        <end position="24"/>
    </location>
</feature>